<accession>A0A844FYU1</accession>
<keyword evidence="4" id="KW-1185">Reference proteome</keyword>
<protein>
    <submittedName>
        <fullName evidence="3">Phosphodiester glycosidase family protein</fullName>
    </submittedName>
</protein>
<sequence>MRCFLSCLAAVFCCFVLGAETIDWSEAPEVQAGVRLVKRETDQPRLQKINLMRIDLRTGGLEFTGSARDPDWGKPMPDWDKAVIRTRRIRTRDFLLNARKPAEEGGQGLNMIVAANSAPWWPWTKPYTHKYAHPAGLGILNGEVICDTRPHKAVFVVYEDGRADIVSSVPESDYRSIRVAASGFAIILRDGEILEGGSYEKEPMPRIAYGLSEDRRYLYIVTVDGRQKGWSLGATGKETAALLKEAGAADAINMDGGGSATLCYWDEKTKTPVTVNRQTESGYQRPVGSNIGIYLK</sequence>
<feature type="domain" description="Phosphodiester glycosidase" evidence="2">
    <location>
        <begin position="129"/>
        <end position="294"/>
    </location>
</feature>
<dbReference type="Proteomes" id="UP000435649">
    <property type="component" value="Unassembled WGS sequence"/>
</dbReference>
<dbReference type="EMBL" id="VUNS01000001">
    <property type="protein sequence ID" value="MST95479.1"/>
    <property type="molecule type" value="Genomic_DNA"/>
</dbReference>
<keyword evidence="3" id="KW-0378">Hydrolase</keyword>
<dbReference type="AlphaFoldDB" id="A0A844FYU1"/>
<comment type="caution">
    <text evidence="3">The sequence shown here is derived from an EMBL/GenBank/DDBJ whole genome shotgun (WGS) entry which is preliminary data.</text>
</comment>
<gene>
    <name evidence="3" type="ORF">FYJ85_00260</name>
</gene>
<dbReference type="InterPro" id="IPR018711">
    <property type="entry name" value="NAGPA"/>
</dbReference>
<reference evidence="3 4" key="1">
    <citation type="submission" date="2019-08" db="EMBL/GenBank/DDBJ databases">
        <title>In-depth cultivation of the pig gut microbiome towards novel bacterial diversity and tailored functional studies.</title>
        <authorList>
            <person name="Wylensek D."/>
            <person name="Hitch T.C.A."/>
            <person name="Clavel T."/>
        </authorList>
    </citation>
    <scope>NUCLEOTIDE SEQUENCE [LARGE SCALE GENOMIC DNA]</scope>
    <source>
        <strain evidence="3 4">BBE-744-WT-12</strain>
    </source>
</reference>
<dbReference type="PANTHER" id="PTHR40446">
    <property type="entry name" value="N-ACETYLGLUCOSAMINE-1-PHOSPHODIESTER ALPHA-N-ACETYLGLUCOSAMINIDASE"/>
    <property type="match status" value="1"/>
</dbReference>
<dbReference type="RefSeq" id="WP_154416612.1">
    <property type="nucleotide sequence ID" value="NZ_VUNS01000001.1"/>
</dbReference>
<keyword evidence="1" id="KW-0732">Signal</keyword>
<dbReference type="Pfam" id="PF09992">
    <property type="entry name" value="NAGPA"/>
    <property type="match status" value="1"/>
</dbReference>
<organism evidence="3 4">
    <name type="scientific">Victivallis lenta</name>
    <dbReference type="NCBI Taxonomy" id="2606640"/>
    <lineage>
        <taxon>Bacteria</taxon>
        <taxon>Pseudomonadati</taxon>
        <taxon>Lentisphaerota</taxon>
        <taxon>Lentisphaeria</taxon>
        <taxon>Victivallales</taxon>
        <taxon>Victivallaceae</taxon>
        <taxon>Victivallis</taxon>
    </lineage>
</organism>
<evidence type="ECO:0000313" key="4">
    <source>
        <dbReference type="Proteomes" id="UP000435649"/>
    </source>
</evidence>
<feature type="signal peptide" evidence="1">
    <location>
        <begin position="1"/>
        <end position="18"/>
    </location>
</feature>
<dbReference type="GO" id="GO:0016798">
    <property type="term" value="F:hydrolase activity, acting on glycosyl bonds"/>
    <property type="evidence" value="ECO:0007669"/>
    <property type="project" value="UniProtKB-KW"/>
</dbReference>
<proteinExistence type="predicted"/>
<dbReference type="PANTHER" id="PTHR40446:SF2">
    <property type="entry name" value="N-ACETYLGLUCOSAMINE-1-PHOSPHODIESTER ALPHA-N-ACETYLGLUCOSAMINIDASE"/>
    <property type="match status" value="1"/>
</dbReference>
<evidence type="ECO:0000259" key="2">
    <source>
        <dbReference type="Pfam" id="PF09992"/>
    </source>
</evidence>
<name>A0A844FYU1_9BACT</name>
<feature type="chain" id="PRO_5032648558" evidence="1">
    <location>
        <begin position="19"/>
        <end position="296"/>
    </location>
</feature>
<keyword evidence="3" id="KW-0326">Glycosidase</keyword>
<evidence type="ECO:0000256" key="1">
    <source>
        <dbReference type="SAM" id="SignalP"/>
    </source>
</evidence>
<evidence type="ECO:0000313" key="3">
    <source>
        <dbReference type="EMBL" id="MST95479.1"/>
    </source>
</evidence>